<evidence type="ECO:0000256" key="1">
    <source>
        <dbReference type="SAM" id="MobiDB-lite"/>
    </source>
</evidence>
<sequence length="258" mass="29632">MDGGKGKGRRVKRKQVLGEDGWTVVSGTGSNASPEDSRARDARPTRIVDGLTVQKLASEFKHLEKRWQRTTCARTLENMLSLKDWKVEQAVCIGVGSFSVDWEHRWRSLWQLVLFVAVVKILQQHDPSIQLYVQEPAFSPLDIEFLGTLSMATPATRIETQITPTSFVFAPFVDWYILMPIFLKNKDPELYIGNDILKDYKIYANTEEKKSMLEESNGVGEKFVMGREKRRIPSFEEHRSALEGLMIYWKEDVGEDEE</sequence>
<feature type="region of interest" description="Disordered" evidence="1">
    <location>
        <begin position="1"/>
        <end position="41"/>
    </location>
</feature>
<name>A0A6G1IU50_9PLEO</name>
<dbReference type="Pfam" id="PF07985">
    <property type="entry name" value="SRR1"/>
    <property type="match status" value="1"/>
</dbReference>
<dbReference type="InterPro" id="IPR012942">
    <property type="entry name" value="SRR1-like"/>
</dbReference>
<dbReference type="OrthoDB" id="5318346at2759"/>
<feature type="compositionally biased region" description="Polar residues" evidence="1">
    <location>
        <begin position="25"/>
        <end position="34"/>
    </location>
</feature>
<protein>
    <recommendedName>
        <fullName evidence="2">SRR1-like domain-containing protein</fullName>
    </recommendedName>
</protein>
<proteinExistence type="predicted"/>
<feature type="compositionally biased region" description="Basic residues" evidence="1">
    <location>
        <begin position="1"/>
        <end position="15"/>
    </location>
</feature>
<keyword evidence="4" id="KW-1185">Reference proteome</keyword>
<evidence type="ECO:0000313" key="3">
    <source>
        <dbReference type="EMBL" id="KAF2681777.1"/>
    </source>
</evidence>
<organism evidence="3 4">
    <name type="scientific">Lentithecium fluviatile CBS 122367</name>
    <dbReference type="NCBI Taxonomy" id="1168545"/>
    <lineage>
        <taxon>Eukaryota</taxon>
        <taxon>Fungi</taxon>
        <taxon>Dikarya</taxon>
        <taxon>Ascomycota</taxon>
        <taxon>Pezizomycotina</taxon>
        <taxon>Dothideomycetes</taxon>
        <taxon>Pleosporomycetidae</taxon>
        <taxon>Pleosporales</taxon>
        <taxon>Massarineae</taxon>
        <taxon>Lentitheciaceae</taxon>
        <taxon>Lentithecium</taxon>
    </lineage>
</organism>
<evidence type="ECO:0000259" key="2">
    <source>
        <dbReference type="Pfam" id="PF07985"/>
    </source>
</evidence>
<dbReference type="EMBL" id="MU005590">
    <property type="protein sequence ID" value="KAF2681777.1"/>
    <property type="molecule type" value="Genomic_DNA"/>
</dbReference>
<dbReference type="Proteomes" id="UP000799291">
    <property type="component" value="Unassembled WGS sequence"/>
</dbReference>
<accession>A0A6G1IU50</accession>
<dbReference type="PANTHER" id="PTHR42080:SF1">
    <property type="entry name" value="SRR1-LIKE DOMAIN-CONTAINING PROTEIN"/>
    <property type="match status" value="1"/>
</dbReference>
<reference evidence="3" key="1">
    <citation type="journal article" date="2020" name="Stud. Mycol.">
        <title>101 Dothideomycetes genomes: a test case for predicting lifestyles and emergence of pathogens.</title>
        <authorList>
            <person name="Haridas S."/>
            <person name="Albert R."/>
            <person name="Binder M."/>
            <person name="Bloem J."/>
            <person name="Labutti K."/>
            <person name="Salamov A."/>
            <person name="Andreopoulos B."/>
            <person name="Baker S."/>
            <person name="Barry K."/>
            <person name="Bills G."/>
            <person name="Bluhm B."/>
            <person name="Cannon C."/>
            <person name="Castanera R."/>
            <person name="Culley D."/>
            <person name="Daum C."/>
            <person name="Ezra D."/>
            <person name="Gonzalez J."/>
            <person name="Henrissat B."/>
            <person name="Kuo A."/>
            <person name="Liang C."/>
            <person name="Lipzen A."/>
            <person name="Lutzoni F."/>
            <person name="Magnuson J."/>
            <person name="Mondo S."/>
            <person name="Nolan M."/>
            <person name="Ohm R."/>
            <person name="Pangilinan J."/>
            <person name="Park H.-J."/>
            <person name="Ramirez L."/>
            <person name="Alfaro M."/>
            <person name="Sun H."/>
            <person name="Tritt A."/>
            <person name="Yoshinaga Y."/>
            <person name="Zwiers L.-H."/>
            <person name="Turgeon B."/>
            <person name="Goodwin S."/>
            <person name="Spatafora J."/>
            <person name="Crous P."/>
            <person name="Grigoriev I."/>
        </authorList>
    </citation>
    <scope>NUCLEOTIDE SEQUENCE</scope>
    <source>
        <strain evidence="3">CBS 122367</strain>
    </source>
</reference>
<dbReference type="AlphaFoldDB" id="A0A6G1IU50"/>
<feature type="domain" description="SRR1-like" evidence="2">
    <location>
        <begin position="75"/>
        <end position="249"/>
    </location>
</feature>
<gene>
    <name evidence="3" type="ORF">K458DRAFT_308721</name>
</gene>
<dbReference type="PANTHER" id="PTHR42080">
    <property type="entry name" value="SRR1 DOMAIN-CONTAINING PROTEIN"/>
    <property type="match status" value="1"/>
</dbReference>
<evidence type="ECO:0000313" key="4">
    <source>
        <dbReference type="Proteomes" id="UP000799291"/>
    </source>
</evidence>